<reference evidence="1" key="1">
    <citation type="submission" date="2020-11" db="EMBL/GenBank/DDBJ databases">
        <title>Enhanced detection system for hospital associated transmission using whole genome sequencing surveillance.</title>
        <authorList>
            <person name="Harrison L.H."/>
            <person name="Van Tyne D."/>
            <person name="Marsh J.W."/>
            <person name="Griffith M.P."/>
            <person name="Snyder D.J."/>
            <person name="Cooper V.S."/>
            <person name="Mustapha M."/>
        </authorList>
    </citation>
    <scope>NUCLEOTIDE SEQUENCE</scope>
    <source>
        <strain evidence="1">STEN00091</strain>
    </source>
</reference>
<dbReference type="RefSeq" id="WP_164171660.1">
    <property type="nucleotide sequence ID" value="NZ_CP040438.1"/>
</dbReference>
<dbReference type="AlphaFoldDB" id="A0AA89WP95"/>
<dbReference type="EMBL" id="JADUNP010000025">
    <property type="protein sequence ID" value="MBH1653016.1"/>
    <property type="molecule type" value="Genomic_DNA"/>
</dbReference>
<organism evidence="1 2">
    <name type="scientific">Stenotrophomonas maltophilia</name>
    <name type="common">Pseudomonas maltophilia</name>
    <name type="synonym">Xanthomonas maltophilia</name>
    <dbReference type="NCBI Taxonomy" id="40324"/>
    <lineage>
        <taxon>Bacteria</taxon>
        <taxon>Pseudomonadati</taxon>
        <taxon>Pseudomonadota</taxon>
        <taxon>Gammaproteobacteria</taxon>
        <taxon>Lysobacterales</taxon>
        <taxon>Lysobacteraceae</taxon>
        <taxon>Stenotrophomonas</taxon>
        <taxon>Stenotrophomonas maltophilia group</taxon>
    </lineage>
</organism>
<accession>A0AA89WP95</accession>
<evidence type="ECO:0000313" key="1">
    <source>
        <dbReference type="EMBL" id="MBH1653016.1"/>
    </source>
</evidence>
<evidence type="ECO:0000313" key="2">
    <source>
        <dbReference type="Proteomes" id="UP000625930"/>
    </source>
</evidence>
<sequence>MRLIYSLQEELDAHPQRMADTQALTLDKSRPFGLKVTYGLFGSPELWANIERGVSPVETLAGRTTRIYRLGMHNEGQGFEMTLDDGTLYKYSCVANRRKNLSAYQIGKRIEFSMMFDPLKNSTPGATGEPDTHPRVVLKVLVSE</sequence>
<proteinExistence type="predicted"/>
<name>A0AA89WP95_STEMA</name>
<protein>
    <submittedName>
        <fullName evidence="1">Uncharacterized protein</fullName>
    </submittedName>
</protein>
<dbReference type="Proteomes" id="UP000625930">
    <property type="component" value="Unassembled WGS sequence"/>
</dbReference>
<gene>
    <name evidence="1" type="ORF">I5U67_12650</name>
</gene>
<comment type="caution">
    <text evidence="1">The sequence shown here is derived from an EMBL/GenBank/DDBJ whole genome shotgun (WGS) entry which is preliminary data.</text>
</comment>